<evidence type="ECO:0000313" key="2">
    <source>
        <dbReference type="EMBL" id="KAE8334466.1"/>
    </source>
</evidence>
<dbReference type="EMBL" id="ML737274">
    <property type="protein sequence ID" value="KAE8334466.1"/>
    <property type="molecule type" value="Genomic_DNA"/>
</dbReference>
<feature type="compositionally biased region" description="Polar residues" evidence="1">
    <location>
        <begin position="26"/>
        <end position="35"/>
    </location>
</feature>
<reference evidence="2" key="1">
    <citation type="submission" date="2019-04" db="EMBL/GenBank/DDBJ databases">
        <title>Friends and foes A comparative genomics study of 23 Aspergillus species from section Flavi.</title>
        <authorList>
            <consortium name="DOE Joint Genome Institute"/>
            <person name="Kjaerbolling I."/>
            <person name="Vesth T."/>
            <person name="Frisvad J.C."/>
            <person name="Nybo J.L."/>
            <person name="Theobald S."/>
            <person name="Kildgaard S."/>
            <person name="Isbrandt T."/>
            <person name="Kuo A."/>
            <person name="Sato A."/>
            <person name="Lyhne E.K."/>
            <person name="Kogle M.E."/>
            <person name="Wiebenga A."/>
            <person name="Kun R.S."/>
            <person name="Lubbers R.J."/>
            <person name="Makela M.R."/>
            <person name="Barry K."/>
            <person name="Chovatia M."/>
            <person name="Clum A."/>
            <person name="Daum C."/>
            <person name="Haridas S."/>
            <person name="He G."/>
            <person name="LaButti K."/>
            <person name="Lipzen A."/>
            <person name="Mondo S."/>
            <person name="Riley R."/>
            <person name="Salamov A."/>
            <person name="Simmons B.A."/>
            <person name="Magnuson J.K."/>
            <person name="Henrissat B."/>
            <person name="Mortensen U.H."/>
            <person name="Larsen T.O."/>
            <person name="Devries R.P."/>
            <person name="Grigoriev I.V."/>
            <person name="Machida M."/>
            <person name="Baker S.E."/>
            <person name="Andersen M.R."/>
        </authorList>
    </citation>
    <scope>NUCLEOTIDE SEQUENCE</scope>
    <source>
        <strain evidence="2">CBS 117612</strain>
    </source>
</reference>
<feature type="region of interest" description="Disordered" evidence="1">
    <location>
        <begin position="1"/>
        <end position="78"/>
    </location>
</feature>
<sequence>MEQPILKDNLKVDGQEEANPQCILNRHNTSQQSPVRRSARLKKKVSGGKKTNERGYRDRGFKQQRHGTKEPTSTSPSIDRNWQLFSSFILTGSYDVAHESYDDATLKEEEVHSYAQRLEELVACFEQIDYWKLSAKLIRLETASDEERRQYHASSVPTLLQALRLKILPIDDDYDLTARLDVLLEDFCLLSNPIASGQQREKAPPTTEPLS</sequence>
<dbReference type="AlphaFoldDB" id="A0A5N6XQ42"/>
<proteinExistence type="predicted"/>
<protein>
    <submittedName>
        <fullName evidence="2">Uncharacterized protein</fullName>
    </submittedName>
</protein>
<organism evidence="2">
    <name type="scientific">Aspergillus arachidicola</name>
    <dbReference type="NCBI Taxonomy" id="656916"/>
    <lineage>
        <taxon>Eukaryota</taxon>
        <taxon>Fungi</taxon>
        <taxon>Dikarya</taxon>
        <taxon>Ascomycota</taxon>
        <taxon>Pezizomycotina</taxon>
        <taxon>Eurotiomycetes</taxon>
        <taxon>Eurotiomycetidae</taxon>
        <taxon>Eurotiales</taxon>
        <taxon>Aspergillaceae</taxon>
        <taxon>Aspergillus</taxon>
        <taxon>Aspergillus subgen. Circumdati</taxon>
    </lineage>
</organism>
<feature type="compositionally biased region" description="Basic and acidic residues" evidence="1">
    <location>
        <begin position="50"/>
        <end position="61"/>
    </location>
</feature>
<gene>
    <name evidence="2" type="ORF">BDV24DRAFT_170160</name>
</gene>
<dbReference type="Proteomes" id="UP000325558">
    <property type="component" value="Unassembled WGS sequence"/>
</dbReference>
<name>A0A5N6XQ42_9EURO</name>
<evidence type="ECO:0000256" key="1">
    <source>
        <dbReference type="SAM" id="MobiDB-lite"/>
    </source>
</evidence>
<accession>A0A5N6XQ42</accession>
<feature type="compositionally biased region" description="Basic residues" evidence="1">
    <location>
        <begin position="37"/>
        <end position="47"/>
    </location>
</feature>